<keyword evidence="2" id="KW-1185">Reference proteome</keyword>
<gene>
    <name evidence="1" type="ORF">NEOLEDRAFT_1129587</name>
</gene>
<protein>
    <submittedName>
        <fullName evidence="1">Uncharacterized protein</fullName>
    </submittedName>
</protein>
<evidence type="ECO:0000313" key="2">
    <source>
        <dbReference type="Proteomes" id="UP000076761"/>
    </source>
</evidence>
<name>A0A165UIX0_9AGAM</name>
<accession>A0A165UIX0</accession>
<reference evidence="1 2" key="1">
    <citation type="journal article" date="2016" name="Mol. Biol. Evol.">
        <title>Comparative Genomics of Early-Diverging Mushroom-Forming Fungi Provides Insights into the Origins of Lignocellulose Decay Capabilities.</title>
        <authorList>
            <person name="Nagy L.G."/>
            <person name="Riley R."/>
            <person name="Tritt A."/>
            <person name="Adam C."/>
            <person name="Daum C."/>
            <person name="Floudas D."/>
            <person name="Sun H."/>
            <person name="Yadav J.S."/>
            <person name="Pangilinan J."/>
            <person name="Larsson K.H."/>
            <person name="Matsuura K."/>
            <person name="Barry K."/>
            <person name="Labutti K."/>
            <person name="Kuo R."/>
            <person name="Ohm R.A."/>
            <person name="Bhattacharya S.S."/>
            <person name="Shirouzu T."/>
            <person name="Yoshinaga Y."/>
            <person name="Martin F.M."/>
            <person name="Grigoriev I.V."/>
            <person name="Hibbett D.S."/>
        </authorList>
    </citation>
    <scope>NUCLEOTIDE SEQUENCE [LARGE SCALE GENOMIC DNA]</scope>
    <source>
        <strain evidence="1 2">HHB14362 ss-1</strain>
    </source>
</reference>
<dbReference type="Proteomes" id="UP000076761">
    <property type="component" value="Unassembled WGS sequence"/>
</dbReference>
<sequence length="56" mass="6056">MRSITKSGGQKWPNLLNLPVFHSSLNSLQNWTVRCNGGVLKVCTSSLVNSAVAVEI</sequence>
<dbReference type="EMBL" id="KV425558">
    <property type="protein sequence ID" value="KZT28237.1"/>
    <property type="molecule type" value="Genomic_DNA"/>
</dbReference>
<organism evidence="1 2">
    <name type="scientific">Neolentinus lepideus HHB14362 ss-1</name>
    <dbReference type="NCBI Taxonomy" id="1314782"/>
    <lineage>
        <taxon>Eukaryota</taxon>
        <taxon>Fungi</taxon>
        <taxon>Dikarya</taxon>
        <taxon>Basidiomycota</taxon>
        <taxon>Agaricomycotina</taxon>
        <taxon>Agaricomycetes</taxon>
        <taxon>Gloeophyllales</taxon>
        <taxon>Gloeophyllaceae</taxon>
        <taxon>Neolentinus</taxon>
    </lineage>
</organism>
<evidence type="ECO:0000313" key="1">
    <source>
        <dbReference type="EMBL" id="KZT28237.1"/>
    </source>
</evidence>
<proteinExistence type="predicted"/>
<dbReference type="AlphaFoldDB" id="A0A165UIX0"/>
<dbReference type="InParanoid" id="A0A165UIX0"/>